<proteinExistence type="predicted"/>
<feature type="transmembrane region" description="Helical" evidence="1">
    <location>
        <begin position="304"/>
        <end position="329"/>
    </location>
</feature>
<evidence type="ECO:0000256" key="1">
    <source>
        <dbReference type="SAM" id="Phobius"/>
    </source>
</evidence>
<dbReference type="Proteomes" id="UP001311799">
    <property type="component" value="Unassembled WGS sequence"/>
</dbReference>
<sequence length="403" mass="46011">MGELTELNDLKIIEIVDLNVEKEIDVTSVGSDRKHNKTSDDNNDNNRKKETILLIFENLLLLSCFIIGIYILLLFIDYLSFLGDSYIFDDVKKTVNISNNLTIFLVLMLGLRILIVFAFFVLYILNKSKVKINWLKVTKTKVLVEQFEIWLSTFIALPITIISLTKLMVKCKFELSELVTNLEVLEAGDKLSNILLYYYLFLIFNLLIELPIIRRHYSGNIGVSKKIGMLDYAISYIGNASLVASIVLYCFSYKYSDNTKSDPDLRSQVTYYYVTIVGVGVQSGIIAIIIGILGYIASILCSKMLILISLIVKFYSVFVFSWSCSLIWFGKHLLELFCNIDLISPNLTSFPLEDKLAFNNACYTKPNFFLVSAFTIIQLTLSILTLIHNFIYLIKVRSDTNNN</sequence>
<feature type="transmembrane region" description="Helical" evidence="1">
    <location>
        <begin position="271"/>
        <end position="297"/>
    </location>
</feature>
<keyword evidence="1" id="KW-0812">Transmembrane</keyword>
<evidence type="ECO:0000313" key="2">
    <source>
        <dbReference type="EMBL" id="KAK6589731.1"/>
    </source>
</evidence>
<feature type="transmembrane region" description="Helical" evidence="1">
    <location>
        <begin position="233"/>
        <end position="251"/>
    </location>
</feature>
<reference evidence="2 3" key="1">
    <citation type="submission" date="2023-10" db="EMBL/GenBank/DDBJ databases">
        <title>Comparative genomics analysis reveals potential genetic determinants of host preference in Cryptosporidium xiaoi.</title>
        <authorList>
            <person name="Xiao L."/>
            <person name="Li J."/>
        </authorList>
    </citation>
    <scope>NUCLEOTIDE SEQUENCE [LARGE SCALE GENOMIC DNA]</scope>
    <source>
        <strain evidence="2 3">52996</strain>
    </source>
</reference>
<feature type="transmembrane region" description="Helical" evidence="1">
    <location>
        <begin position="147"/>
        <end position="169"/>
    </location>
</feature>
<evidence type="ECO:0000313" key="3">
    <source>
        <dbReference type="Proteomes" id="UP001311799"/>
    </source>
</evidence>
<comment type="caution">
    <text evidence="2">The sequence shown here is derived from an EMBL/GenBank/DDBJ whole genome shotgun (WGS) entry which is preliminary data.</text>
</comment>
<feature type="transmembrane region" description="Helical" evidence="1">
    <location>
        <begin position="59"/>
        <end position="81"/>
    </location>
</feature>
<keyword evidence="1" id="KW-1133">Transmembrane helix</keyword>
<protein>
    <submittedName>
        <fullName evidence="2">Membrane associated protein</fullName>
    </submittedName>
</protein>
<feature type="transmembrane region" description="Helical" evidence="1">
    <location>
        <begin position="368"/>
        <end position="394"/>
    </location>
</feature>
<dbReference type="AlphaFoldDB" id="A0AAV9XYH2"/>
<keyword evidence="1" id="KW-0472">Membrane</keyword>
<gene>
    <name evidence="2" type="ORF">RS030_164</name>
</gene>
<feature type="transmembrane region" description="Helical" evidence="1">
    <location>
        <begin position="194"/>
        <end position="213"/>
    </location>
</feature>
<keyword evidence="3" id="KW-1185">Reference proteome</keyword>
<dbReference type="EMBL" id="JAWDEY010000011">
    <property type="protein sequence ID" value="KAK6589731.1"/>
    <property type="molecule type" value="Genomic_DNA"/>
</dbReference>
<feature type="transmembrane region" description="Helical" evidence="1">
    <location>
        <begin position="101"/>
        <end position="126"/>
    </location>
</feature>
<name>A0AAV9XYH2_9CRYT</name>
<organism evidence="2 3">
    <name type="scientific">Cryptosporidium xiaoi</name>
    <dbReference type="NCBI Taxonomy" id="659607"/>
    <lineage>
        <taxon>Eukaryota</taxon>
        <taxon>Sar</taxon>
        <taxon>Alveolata</taxon>
        <taxon>Apicomplexa</taxon>
        <taxon>Conoidasida</taxon>
        <taxon>Coccidia</taxon>
        <taxon>Eucoccidiorida</taxon>
        <taxon>Eimeriorina</taxon>
        <taxon>Cryptosporidiidae</taxon>
        <taxon>Cryptosporidium</taxon>
    </lineage>
</organism>
<accession>A0AAV9XYH2</accession>